<dbReference type="PANTHER" id="PTHR47174">
    <property type="entry name" value="BRIDGING INTEGRATOR 3"/>
    <property type="match status" value="1"/>
</dbReference>
<reference evidence="6 7" key="1">
    <citation type="journal article" date="2017" name="Mol. Ecol.">
        <title>Comparative and population genomic landscape of Phellinus noxius: A hypervariable fungus causing root rot in trees.</title>
        <authorList>
            <person name="Chung C.L."/>
            <person name="Lee T.J."/>
            <person name="Akiba M."/>
            <person name="Lee H.H."/>
            <person name="Kuo T.H."/>
            <person name="Liu D."/>
            <person name="Ke H.M."/>
            <person name="Yokoi T."/>
            <person name="Roa M.B."/>
            <person name="Lu M.J."/>
            <person name="Chang Y.Y."/>
            <person name="Ann P.J."/>
            <person name="Tsai J.N."/>
            <person name="Chen C.Y."/>
            <person name="Tzean S.S."/>
            <person name="Ota Y."/>
            <person name="Hattori T."/>
            <person name="Sahashi N."/>
            <person name="Liou R.F."/>
            <person name="Kikuchi T."/>
            <person name="Tsai I.J."/>
        </authorList>
    </citation>
    <scope>NUCLEOTIDE SEQUENCE [LARGE SCALE GENOMIC DNA]</scope>
    <source>
        <strain evidence="6 7">FFPRI411160</strain>
    </source>
</reference>
<dbReference type="GO" id="GO:0051666">
    <property type="term" value="P:actin cortical patch localization"/>
    <property type="evidence" value="ECO:0007669"/>
    <property type="project" value="InterPro"/>
</dbReference>
<dbReference type="STRING" id="2282107.A0A286UQA8"/>
<dbReference type="InterPro" id="IPR027267">
    <property type="entry name" value="AH/BAR_dom_sf"/>
</dbReference>
<feature type="domain" description="BAR" evidence="5">
    <location>
        <begin position="15"/>
        <end position="247"/>
    </location>
</feature>
<dbReference type="InterPro" id="IPR004148">
    <property type="entry name" value="BAR_dom"/>
</dbReference>
<dbReference type="PROSITE" id="PS50002">
    <property type="entry name" value="SH3"/>
    <property type="match status" value="1"/>
</dbReference>
<dbReference type="InParanoid" id="A0A286UQA8"/>
<dbReference type="Gene3D" id="1.20.1270.60">
    <property type="entry name" value="Arfaptin homology (AH) domain/BAR domain"/>
    <property type="match status" value="1"/>
</dbReference>
<dbReference type="GO" id="GO:0030479">
    <property type="term" value="C:actin cortical patch"/>
    <property type="evidence" value="ECO:0007669"/>
    <property type="project" value="TreeGrafter"/>
</dbReference>
<feature type="compositionally biased region" description="Low complexity" evidence="3">
    <location>
        <begin position="295"/>
        <end position="322"/>
    </location>
</feature>
<feature type="compositionally biased region" description="Low complexity" evidence="3">
    <location>
        <begin position="345"/>
        <end position="356"/>
    </location>
</feature>
<dbReference type="Proteomes" id="UP000217199">
    <property type="component" value="Unassembled WGS sequence"/>
</dbReference>
<dbReference type="SMART" id="SM00326">
    <property type="entry name" value="SH3"/>
    <property type="match status" value="1"/>
</dbReference>
<dbReference type="Pfam" id="PF03114">
    <property type="entry name" value="BAR"/>
    <property type="match status" value="1"/>
</dbReference>
<dbReference type="InterPro" id="IPR036028">
    <property type="entry name" value="SH3-like_dom_sf"/>
</dbReference>
<evidence type="ECO:0000313" key="6">
    <source>
        <dbReference type="EMBL" id="PAV21778.1"/>
    </source>
</evidence>
<comment type="caution">
    <text evidence="6">The sequence shown here is derived from an EMBL/GenBank/DDBJ whole genome shotgun (WGS) entry which is preliminary data.</text>
</comment>
<evidence type="ECO:0000313" key="7">
    <source>
        <dbReference type="Proteomes" id="UP000217199"/>
    </source>
</evidence>
<protein>
    <submittedName>
        <fullName evidence="6">BAR-domain-containing</fullName>
    </submittedName>
</protein>
<dbReference type="GO" id="GO:0008289">
    <property type="term" value="F:lipid binding"/>
    <property type="evidence" value="ECO:0007669"/>
    <property type="project" value="TreeGrafter"/>
</dbReference>
<dbReference type="GO" id="GO:0043332">
    <property type="term" value="C:mating projection tip"/>
    <property type="evidence" value="ECO:0007669"/>
    <property type="project" value="TreeGrafter"/>
</dbReference>
<keyword evidence="7" id="KW-1185">Reference proteome</keyword>
<dbReference type="GO" id="GO:1990528">
    <property type="term" value="C:Rvs161p-Rvs167p complex"/>
    <property type="evidence" value="ECO:0007669"/>
    <property type="project" value="TreeGrafter"/>
</dbReference>
<dbReference type="Pfam" id="PF00018">
    <property type="entry name" value="SH3_1"/>
    <property type="match status" value="1"/>
</dbReference>
<dbReference type="SUPFAM" id="SSF50044">
    <property type="entry name" value="SH3-domain"/>
    <property type="match status" value="1"/>
</dbReference>
<feature type="region of interest" description="Disordered" evidence="3">
    <location>
        <begin position="282"/>
        <end position="369"/>
    </location>
</feature>
<dbReference type="AlphaFoldDB" id="A0A286UQA8"/>
<dbReference type="InterPro" id="IPR001452">
    <property type="entry name" value="SH3_domain"/>
</dbReference>
<dbReference type="SMART" id="SM00721">
    <property type="entry name" value="BAR"/>
    <property type="match status" value="1"/>
</dbReference>
<dbReference type="FunFam" id="2.30.30.40:FF:000100">
    <property type="entry name" value="SH3 domain-containing YSC84-like protein 1"/>
    <property type="match status" value="1"/>
</dbReference>
<dbReference type="InterPro" id="IPR046982">
    <property type="entry name" value="BIN3/RVS161-like"/>
</dbReference>
<gene>
    <name evidence="6" type="ORF">PNOK_0173500</name>
</gene>
<dbReference type="CDD" id="cd07599">
    <property type="entry name" value="BAR_Rvs167p"/>
    <property type="match status" value="1"/>
</dbReference>
<evidence type="ECO:0000256" key="1">
    <source>
        <dbReference type="ARBA" id="ARBA00022443"/>
    </source>
</evidence>
<dbReference type="GO" id="GO:0031097">
    <property type="term" value="C:medial cortex"/>
    <property type="evidence" value="ECO:0007669"/>
    <property type="project" value="TreeGrafter"/>
</dbReference>
<dbReference type="GO" id="GO:0097320">
    <property type="term" value="P:plasma membrane tubulation"/>
    <property type="evidence" value="ECO:0007669"/>
    <property type="project" value="TreeGrafter"/>
</dbReference>
<dbReference type="PANTHER" id="PTHR47174:SF1">
    <property type="entry name" value="REDUCED VIABILITY UPON STARVATION PROTEIN 167"/>
    <property type="match status" value="1"/>
</dbReference>
<evidence type="ECO:0000259" key="5">
    <source>
        <dbReference type="PROSITE" id="PS51021"/>
    </source>
</evidence>
<feature type="domain" description="SH3" evidence="4">
    <location>
        <begin position="372"/>
        <end position="431"/>
    </location>
</feature>
<dbReference type="FunCoup" id="A0A286UQA8">
    <property type="interactions" value="81"/>
</dbReference>
<organism evidence="6 7">
    <name type="scientific">Pyrrhoderma noxium</name>
    <dbReference type="NCBI Taxonomy" id="2282107"/>
    <lineage>
        <taxon>Eukaryota</taxon>
        <taxon>Fungi</taxon>
        <taxon>Dikarya</taxon>
        <taxon>Basidiomycota</taxon>
        <taxon>Agaricomycotina</taxon>
        <taxon>Agaricomycetes</taxon>
        <taxon>Hymenochaetales</taxon>
        <taxon>Hymenochaetaceae</taxon>
        <taxon>Pyrrhoderma</taxon>
    </lineage>
</organism>
<dbReference type="SUPFAM" id="SSF103657">
    <property type="entry name" value="BAR/IMD domain-like"/>
    <property type="match status" value="1"/>
</dbReference>
<dbReference type="PROSITE" id="PS51021">
    <property type="entry name" value="BAR"/>
    <property type="match status" value="1"/>
</dbReference>
<name>A0A286UQA8_9AGAM</name>
<keyword evidence="1 2" id="KW-0728">SH3 domain</keyword>
<dbReference type="Gene3D" id="2.30.30.40">
    <property type="entry name" value="SH3 Domains"/>
    <property type="match status" value="1"/>
</dbReference>
<sequence>MKGFTKAIKRTPHLVTSKVGMAKKSSDPEFDDYQRKFTTMEDTVEKLLKDCKKFNEAVVNLFTAGQGFSEHFSQIFHPIVGEYDLIGKYPDAQDTIRNVAPYRSVFEELRGNITPELELIESRVVTPVKELQTIMKGIRKNITKRDHKLIDYDRFNNSLTKLRDKKEKTLNDEKNLFKLEQDFEVATNEYEYINNAMKQDLPRFMVLATQFIDPLYNSFYYMQLNIFYMLMEKLNSFAEGRYDTHVSTQQIQDDYENRRTDAWERIENMSITKRIVSTAKMLQASRHGADSLGRSNTTSTTSSSRTMPPVSRSVSGSSFTKKSPPPPPSFGSNHAPPPYTPPPSNSNFAAAAATKRAPPPPPPLKPKPKVEPPVEYVVALYDFAAQADGDLDFRTGDRIEVVKRTESAEDWWTGKLNGREGIFPGNYVQDA</sequence>
<proteinExistence type="predicted"/>
<feature type="compositionally biased region" description="Pro residues" evidence="3">
    <location>
        <begin position="323"/>
        <end position="344"/>
    </location>
</feature>
<evidence type="ECO:0000259" key="4">
    <source>
        <dbReference type="PROSITE" id="PS50002"/>
    </source>
</evidence>
<dbReference type="PRINTS" id="PR00452">
    <property type="entry name" value="SH3DOMAIN"/>
</dbReference>
<evidence type="ECO:0000256" key="2">
    <source>
        <dbReference type="PROSITE-ProRule" id="PRU00192"/>
    </source>
</evidence>
<evidence type="ECO:0000256" key="3">
    <source>
        <dbReference type="SAM" id="MobiDB-lite"/>
    </source>
</evidence>
<dbReference type="EMBL" id="NBII01000002">
    <property type="protein sequence ID" value="PAV21778.1"/>
    <property type="molecule type" value="Genomic_DNA"/>
</dbReference>
<dbReference type="OrthoDB" id="2159336at2759"/>
<accession>A0A286UQA8</accession>
<dbReference type="GO" id="GO:0006897">
    <property type="term" value="P:endocytosis"/>
    <property type="evidence" value="ECO:0007669"/>
    <property type="project" value="InterPro"/>
</dbReference>